<evidence type="ECO:0000256" key="2">
    <source>
        <dbReference type="SAM" id="MobiDB-lite"/>
    </source>
</evidence>
<dbReference type="Pfam" id="PF13837">
    <property type="entry name" value="Myb_DNA-bind_4"/>
    <property type="match status" value="2"/>
</dbReference>
<evidence type="ECO:0000313" key="4">
    <source>
        <dbReference type="EMBL" id="KAK4314838.1"/>
    </source>
</evidence>
<reference evidence="4" key="1">
    <citation type="submission" date="2023-11" db="EMBL/GenBank/DDBJ databases">
        <title>Genome assemblies of two species of porcelain crab, Petrolisthes cinctipes and Petrolisthes manimaculis (Anomura: Porcellanidae).</title>
        <authorList>
            <person name="Angst P."/>
        </authorList>
    </citation>
    <scope>NUCLEOTIDE SEQUENCE</scope>
    <source>
        <strain evidence="4">PB745_02</strain>
        <tissue evidence="4">Gill</tissue>
    </source>
</reference>
<gene>
    <name evidence="4" type="ORF">Pmani_013908</name>
</gene>
<dbReference type="AlphaFoldDB" id="A0AAE1U8X4"/>
<dbReference type="InterPro" id="IPR044822">
    <property type="entry name" value="Myb_DNA-bind_4"/>
</dbReference>
<dbReference type="EMBL" id="JAWZYT010001178">
    <property type="protein sequence ID" value="KAK4314838.1"/>
    <property type="molecule type" value="Genomic_DNA"/>
</dbReference>
<dbReference type="PANTHER" id="PTHR47595:SF1">
    <property type="entry name" value="MYB_SANT-LIKE DNA-BINDING DOMAIN-CONTAINING PROTEIN"/>
    <property type="match status" value="1"/>
</dbReference>
<feature type="region of interest" description="Disordered" evidence="2">
    <location>
        <begin position="521"/>
        <end position="542"/>
    </location>
</feature>
<feature type="coiled-coil region" evidence="1">
    <location>
        <begin position="298"/>
        <end position="325"/>
    </location>
</feature>
<dbReference type="Gene3D" id="1.10.10.60">
    <property type="entry name" value="Homeodomain-like"/>
    <property type="match status" value="2"/>
</dbReference>
<dbReference type="PROSITE" id="PS50090">
    <property type="entry name" value="MYB_LIKE"/>
    <property type="match status" value="1"/>
</dbReference>
<protein>
    <recommendedName>
        <fullName evidence="3">Myb-like domain-containing protein</fullName>
    </recommendedName>
</protein>
<name>A0AAE1U8X4_9EUCA</name>
<sequence length="542" mass="62589">MGVRKKKFIWTDIAFELSREGFHVTGIDCDRKWRNLKIRYLAVLEKHETGEKSGHRIDYFDSIHSFLKDDEDTIAYLLRRKQQPFPKQEKSSAYEEEQFSATSAEGGMEWTEKSVQLLLDLLLEFRDAFTNKEGGHADDTVWEAISEQMKLEGHKPGPEQCRRKWSYLVSNFHQQKAEAEAKGSVPLWPYYTRVRNLISQIGIPEPITDIDTYTPVKRRSRGTRVSPRKRMKFIKQEIQDPDYILPTQEEDDDDDIFLASTSNEPTFKSPKTKVKASSYLLPSEIQEVCDRLDRVEENMAVCRRLEHLEARLDDVSQQQQAQSETNLLLTQVLSELSRLSHAITNRYNTQTSTDPTDLNFPEADPYCKSTSSKLKRGKEHYFEEDSVVVNEKCVQLTAMDPSLQEIEDKIDDVECKAEEEFLYEEELSYPDSNAVGEGHNQSKKNQENDDTSSAQTYEKVKPLLKEFGVRSQVLHDKKLLVEEVRLKAEEARLNAFNKMASFFENAEEFLDSYSDMMRALSQGEGLGRRGPRSKGPQTVKED</sequence>
<keyword evidence="1" id="KW-0175">Coiled coil</keyword>
<organism evidence="4 5">
    <name type="scientific">Petrolisthes manimaculis</name>
    <dbReference type="NCBI Taxonomy" id="1843537"/>
    <lineage>
        <taxon>Eukaryota</taxon>
        <taxon>Metazoa</taxon>
        <taxon>Ecdysozoa</taxon>
        <taxon>Arthropoda</taxon>
        <taxon>Crustacea</taxon>
        <taxon>Multicrustacea</taxon>
        <taxon>Malacostraca</taxon>
        <taxon>Eumalacostraca</taxon>
        <taxon>Eucarida</taxon>
        <taxon>Decapoda</taxon>
        <taxon>Pleocyemata</taxon>
        <taxon>Anomura</taxon>
        <taxon>Galatheoidea</taxon>
        <taxon>Porcellanidae</taxon>
        <taxon>Petrolisthes</taxon>
    </lineage>
</organism>
<proteinExistence type="predicted"/>
<evidence type="ECO:0000256" key="1">
    <source>
        <dbReference type="SAM" id="Coils"/>
    </source>
</evidence>
<dbReference type="Proteomes" id="UP001292094">
    <property type="component" value="Unassembled WGS sequence"/>
</dbReference>
<accession>A0AAE1U8X4</accession>
<comment type="caution">
    <text evidence="4">The sequence shown here is derived from an EMBL/GenBank/DDBJ whole genome shotgun (WGS) entry which is preliminary data.</text>
</comment>
<dbReference type="InterPro" id="IPR001005">
    <property type="entry name" value="SANT/Myb"/>
</dbReference>
<feature type="domain" description="Myb-like" evidence="3">
    <location>
        <begin position="110"/>
        <end position="169"/>
    </location>
</feature>
<evidence type="ECO:0000259" key="3">
    <source>
        <dbReference type="PROSITE" id="PS50090"/>
    </source>
</evidence>
<feature type="region of interest" description="Disordered" evidence="2">
    <location>
        <begin position="427"/>
        <end position="454"/>
    </location>
</feature>
<keyword evidence="5" id="KW-1185">Reference proteome</keyword>
<evidence type="ECO:0000313" key="5">
    <source>
        <dbReference type="Proteomes" id="UP001292094"/>
    </source>
</evidence>
<dbReference type="PANTHER" id="PTHR47595">
    <property type="entry name" value="HEAT SHOCK 70 KDA PROTEIN 14"/>
    <property type="match status" value="1"/>
</dbReference>